<dbReference type="InterPro" id="IPR027417">
    <property type="entry name" value="P-loop_NTPase"/>
</dbReference>
<evidence type="ECO:0000259" key="1">
    <source>
        <dbReference type="Pfam" id="PF09848"/>
    </source>
</evidence>
<dbReference type="InterPro" id="IPR018647">
    <property type="entry name" value="SLFN_3-like_DNA/RNA_helicase"/>
</dbReference>
<dbReference type="SUPFAM" id="SSF52540">
    <property type="entry name" value="P-loop containing nucleoside triphosphate hydrolases"/>
    <property type="match status" value="1"/>
</dbReference>
<dbReference type="RefSeq" id="WP_113595394.1">
    <property type="nucleotide sequence ID" value="NZ_QEXL01000005.1"/>
</dbReference>
<gene>
    <name evidence="2" type="ORF">NJLHNGOC_05025</name>
</gene>
<evidence type="ECO:0000313" key="2">
    <source>
        <dbReference type="EMBL" id="RBM08276.1"/>
    </source>
</evidence>
<evidence type="ECO:0000313" key="3">
    <source>
        <dbReference type="Proteomes" id="UP000252680"/>
    </source>
</evidence>
<sequence>MQQTNSSELKLLPGRNLSAEPDDLVSTIVRFCCDHIHSEHAVLVIRGDAGTGKSIVINSAFEKIQEASRLSGSNDVLHGTHNVFLVNHPEMIKLYRNISESLPTLRKKDYERPTTFVNSMDRQHKRADIVFIDEAHLLLSRRDSYNRFNHDNHLQEIIRLSRIAIIVFDSRQVLKFKSYWDDRRLEHLLRDIPHEVFTLTTQFRVRANPDVMKWISGFCSRRILPLPAQQEFDFRIYDDALEMYHDICAMNARFGLCRMLSTYDYPYVLNGQDHFIEEGRFRLRWDRARPEQRLPWAEREDTIDEVGSVYTVQGFDLNYAGVILGPSVTYDPRTQRIVIKPDRYEDGAAFVGRDALDNPEAVQEQIILNSINVLMTRGTMGLYIYASNADLRKKLHDMASRRT</sequence>
<name>A0A365Z088_9PROT</name>
<dbReference type="AlphaFoldDB" id="A0A365Z088"/>
<dbReference type="Pfam" id="PF09848">
    <property type="entry name" value="SLFN-g3_helicase"/>
    <property type="match status" value="1"/>
</dbReference>
<dbReference type="OrthoDB" id="3193269at2"/>
<reference evidence="2 3" key="1">
    <citation type="submission" date="2018-05" db="EMBL/GenBank/DDBJ databases">
        <title>Komagataeibacter cocois sp. nov., for a novel cellulose- producing strain isolated from coconut milk.</title>
        <authorList>
            <person name="Liu L."/>
            <person name="Wang Y."/>
            <person name="Liu S."/>
            <person name="Bi J."/>
            <person name="Chen H."/>
            <person name="Deng J."/>
            <person name="Zhang C."/>
            <person name="Hu Q."/>
            <person name="Li C."/>
        </authorList>
    </citation>
    <scope>NUCLEOTIDE SEQUENCE [LARGE SCALE GENOMIC DNA]</scope>
    <source>
        <strain evidence="2 3">WE7</strain>
    </source>
</reference>
<protein>
    <submittedName>
        <fullName evidence="2">DNA replication initiation protein</fullName>
    </submittedName>
</protein>
<proteinExistence type="predicted"/>
<dbReference type="Proteomes" id="UP000252680">
    <property type="component" value="Unassembled WGS sequence"/>
</dbReference>
<comment type="caution">
    <text evidence="2">The sequence shown here is derived from an EMBL/GenBank/DDBJ whole genome shotgun (WGS) entry which is preliminary data.</text>
</comment>
<organism evidence="2 3">
    <name type="scientific">Novacetimonas cocois</name>
    <dbReference type="NCBI Taxonomy" id="1747507"/>
    <lineage>
        <taxon>Bacteria</taxon>
        <taxon>Pseudomonadati</taxon>
        <taxon>Pseudomonadota</taxon>
        <taxon>Alphaproteobacteria</taxon>
        <taxon>Acetobacterales</taxon>
        <taxon>Acetobacteraceae</taxon>
        <taxon>Novacetimonas</taxon>
    </lineage>
</organism>
<dbReference type="Gene3D" id="3.40.50.300">
    <property type="entry name" value="P-loop containing nucleotide triphosphate hydrolases"/>
    <property type="match status" value="1"/>
</dbReference>
<accession>A0A365Z088</accession>
<keyword evidence="3" id="KW-1185">Reference proteome</keyword>
<feature type="domain" description="Schlafen group 3-like DNA/RNA helicase" evidence="1">
    <location>
        <begin position="41"/>
        <end position="386"/>
    </location>
</feature>
<dbReference type="EMBL" id="QEXL01000005">
    <property type="protein sequence ID" value="RBM08276.1"/>
    <property type="molecule type" value="Genomic_DNA"/>
</dbReference>